<evidence type="ECO:0000313" key="3">
    <source>
        <dbReference type="EMBL" id="MDA3733144.1"/>
    </source>
</evidence>
<feature type="transmembrane region" description="Helical" evidence="1">
    <location>
        <begin position="97"/>
        <end position="117"/>
    </location>
</feature>
<dbReference type="InterPro" id="IPR006976">
    <property type="entry name" value="VanZ-like"/>
</dbReference>
<keyword evidence="1" id="KW-1133">Transmembrane helix</keyword>
<sequence>MMKCRSIACGILISCAILLIFRFSLQDAPTSNTLSKQVTQSVATVLEQTGLSESMKTPTNSEIRALAHFGLFFLLGLISMGSFLFQQISLRRATCVTLILGMITALVDEIIQLSSNGRAFEWIDMGKDVLGVCVSIILISILVLIYRATKKAVEAF</sequence>
<protein>
    <submittedName>
        <fullName evidence="3">VanZ family protein</fullName>
    </submittedName>
</protein>
<evidence type="ECO:0000256" key="1">
    <source>
        <dbReference type="SAM" id="Phobius"/>
    </source>
</evidence>
<feature type="domain" description="VanZ-like" evidence="2">
    <location>
        <begin position="11"/>
        <end position="142"/>
    </location>
</feature>
<dbReference type="RefSeq" id="WP_271013033.1">
    <property type="nucleotide sequence ID" value="NZ_JAQIFT010000061.1"/>
</dbReference>
<reference evidence="3" key="1">
    <citation type="journal article" date="2023" name="Int. J. Syst. Evol. Microbiol.">
        <title>&lt;i&gt;Holtiella tumoricola&lt;/i&gt; gen. nov. sp. nov., isolated from a human clinical sample.</title>
        <authorList>
            <person name="Allen-Vercoe E."/>
            <person name="Daigneault M.C."/>
            <person name="Vancuren S.J."/>
            <person name="Cochrane K."/>
            <person name="O'Neal L.L."/>
            <person name="Sankaranarayanan K."/>
            <person name="Lawson P.A."/>
        </authorList>
    </citation>
    <scope>NUCLEOTIDE SEQUENCE</scope>
    <source>
        <strain evidence="3">CC70A</strain>
    </source>
</reference>
<accession>A0AA42J210</accession>
<name>A0AA42J210_9FIRM</name>
<feature type="transmembrane region" description="Helical" evidence="1">
    <location>
        <begin position="7"/>
        <end position="25"/>
    </location>
</feature>
<dbReference type="AlphaFoldDB" id="A0AA42J210"/>
<comment type="caution">
    <text evidence="3">The sequence shown here is derived from an EMBL/GenBank/DDBJ whole genome shotgun (WGS) entry which is preliminary data.</text>
</comment>
<organism evidence="3 4">
    <name type="scientific">Holtiella tumoricola</name>
    <dbReference type="NCBI Taxonomy" id="3018743"/>
    <lineage>
        <taxon>Bacteria</taxon>
        <taxon>Bacillati</taxon>
        <taxon>Bacillota</taxon>
        <taxon>Clostridia</taxon>
        <taxon>Lachnospirales</taxon>
        <taxon>Cellulosilyticaceae</taxon>
        <taxon>Holtiella</taxon>
    </lineage>
</organism>
<dbReference type="EMBL" id="JAQIFT010000061">
    <property type="protein sequence ID" value="MDA3733144.1"/>
    <property type="molecule type" value="Genomic_DNA"/>
</dbReference>
<evidence type="ECO:0000259" key="2">
    <source>
        <dbReference type="Pfam" id="PF04892"/>
    </source>
</evidence>
<dbReference type="Proteomes" id="UP001169242">
    <property type="component" value="Unassembled WGS sequence"/>
</dbReference>
<gene>
    <name evidence="3" type="ORF">PBV87_16835</name>
</gene>
<keyword evidence="1" id="KW-0812">Transmembrane</keyword>
<keyword evidence="1" id="KW-0472">Membrane</keyword>
<keyword evidence="4" id="KW-1185">Reference proteome</keyword>
<feature type="transmembrane region" description="Helical" evidence="1">
    <location>
        <begin position="129"/>
        <end position="146"/>
    </location>
</feature>
<evidence type="ECO:0000313" key="4">
    <source>
        <dbReference type="Proteomes" id="UP001169242"/>
    </source>
</evidence>
<feature type="transmembrane region" description="Helical" evidence="1">
    <location>
        <begin position="65"/>
        <end position="85"/>
    </location>
</feature>
<proteinExistence type="predicted"/>
<dbReference type="NCBIfam" id="NF037970">
    <property type="entry name" value="vanZ_1"/>
    <property type="match status" value="1"/>
</dbReference>
<dbReference type="Pfam" id="PF04892">
    <property type="entry name" value="VanZ"/>
    <property type="match status" value="1"/>
</dbReference>